<comment type="caution">
    <text evidence="1">The sequence shown here is derived from an EMBL/GenBank/DDBJ whole genome shotgun (WGS) entry which is preliminary data.</text>
</comment>
<dbReference type="Proteomes" id="UP000584374">
    <property type="component" value="Unassembled WGS sequence"/>
</dbReference>
<evidence type="ECO:0000313" key="2">
    <source>
        <dbReference type="Proteomes" id="UP000584374"/>
    </source>
</evidence>
<accession>A0A840QI96</accession>
<protein>
    <submittedName>
        <fullName evidence="1">Uncharacterized protein</fullName>
    </submittedName>
</protein>
<proteinExistence type="predicted"/>
<gene>
    <name evidence="1" type="ORF">BJ970_004617</name>
</gene>
<organism evidence="1 2">
    <name type="scientific">Saccharopolyspora phatthalungensis</name>
    <dbReference type="NCBI Taxonomy" id="664693"/>
    <lineage>
        <taxon>Bacteria</taxon>
        <taxon>Bacillati</taxon>
        <taxon>Actinomycetota</taxon>
        <taxon>Actinomycetes</taxon>
        <taxon>Pseudonocardiales</taxon>
        <taxon>Pseudonocardiaceae</taxon>
        <taxon>Saccharopolyspora</taxon>
    </lineage>
</organism>
<sequence>MEHRAAAASRDMTGRTPFAVLRSLARPADESPVAAASGRRVRRPGEACEMCGEGLSERHSHVADLDQRRLLCTCRACYLLFTREGAGAGRRRAVPEDCGSDPDFVLTDQQWEAMQIPVGLAFFFRQSDLGRHVACYPSPGGATESELDLETWDEVVRANPLLRDLRPDVEAALVRRRDGRFECFRTPIDACYELVGIVRRHWVGFHGGEEVWQHIDAYFADLRRRCTRGGDRDGP</sequence>
<dbReference type="AlphaFoldDB" id="A0A840QI96"/>
<keyword evidence="2" id="KW-1185">Reference proteome</keyword>
<dbReference type="InterPro" id="IPR045991">
    <property type="entry name" value="DUF5947"/>
</dbReference>
<dbReference type="Pfam" id="PF19372">
    <property type="entry name" value="DUF5947"/>
    <property type="match status" value="1"/>
</dbReference>
<reference evidence="1 2" key="1">
    <citation type="submission" date="2020-08" db="EMBL/GenBank/DDBJ databases">
        <title>Sequencing the genomes of 1000 actinobacteria strains.</title>
        <authorList>
            <person name="Klenk H.-P."/>
        </authorList>
    </citation>
    <scope>NUCLEOTIDE SEQUENCE [LARGE SCALE GENOMIC DNA]</scope>
    <source>
        <strain evidence="1 2">DSM 45584</strain>
    </source>
</reference>
<evidence type="ECO:0000313" key="1">
    <source>
        <dbReference type="EMBL" id="MBB5157083.1"/>
    </source>
</evidence>
<dbReference type="EMBL" id="JACHIW010000001">
    <property type="protein sequence ID" value="MBB5157083.1"/>
    <property type="molecule type" value="Genomic_DNA"/>
</dbReference>
<name>A0A840QI96_9PSEU</name>